<proteinExistence type="predicted"/>
<dbReference type="RefSeq" id="WP_207163540.1">
    <property type="nucleotide sequence ID" value="NZ_CP071382.1"/>
</dbReference>
<accession>A0ABX7Q2X7</accession>
<keyword evidence="2" id="KW-1185">Reference proteome</keyword>
<organism evidence="1 2">
    <name type="scientific">Geobacter benzoatilyticus</name>
    <dbReference type="NCBI Taxonomy" id="2815309"/>
    <lineage>
        <taxon>Bacteria</taxon>
        <taxon>Pseudomonadati</taxon>
        <taxon>Thermodesulfobacteriota</taxon>
        <taxon>Desulfuromonadia</taxon>
        <taxon>Geobacterales</taxon>
        <taxon>Geobacteraceae</taxon>
        <taxon>Geobacter</taxon>
    </lineage>
</organism>
<name>A0ABX7Q2X7_9BACT</name>
<dbReference type="Proteomes" id="UP000663651">
    <property type="component" value="Chromosome"/>
</dbReference>
<protein>
    <submittedName>
        <fullName evidence="1">Ribbon-helix-helix protein, CopG family</fullName>
    </submittedName>
</protein>
<reference evidence="1 2" key="1">
    <citation type="submission" date="2021-03" db="EMBL/GenBank/DDBJ databases">
        <title>Geobacter metallireducens gen. nov. sp. nov., a microorganism capable of coupling the complete oxidation of organic compounds to the reduction of iron and other metals.</title>
        <authorList>
            <person name="Li Y."/>
        </authorList>
    </citation>
    <scope>NUCLEOTIDE SEQUENCE [LARGE SCALE GENOMIC DNA]</scope>
    <source>
        <strain evidence="1 2">Jerry-YX</strain>
    </source>
</reference>
<gene>
    <name evidence="1" type="ORF">JZM60_00165</name>
</gene>
<evidence type="ECO:0000313" key="2">
    <source>
        <dbReference type="Proteomes" id="UP000663651"/>
    </source>
</evidence>
<sequence>MGKTLYETARPTVISVRVADDQMEVIRRLMEKKKMSASDIMREAFHVLVENAERKRMDAIRAAAVKYTGARVDAALDAHQCA</sequence>
<evidence type="ECO:0000313" key="1">
    <source>
        <dbReference type="EMBL" id="QSV45749.1"/>
    </source>
</evidence>
<dbReference type="EMBL" id="CP071382">
    <property type="protein sequence ID" value="QSV45749.1"/>
    <property type="molecule type" value="Genomic_DNA"/>
</dbReference>